<keyword evidence="3" id="KW-1185">Reference proteome</keyword>
<gene>
    <name evidence="2" type="ORF">P775_08270</name>
</gene>
<evidence type="ECO:0000313" key="2">
    <source>
        <dbReference type="EMBL" id="PIL20514.1"/>
    </source>
</evidence>
<dbReference type="AlphaFoldDB" id="A0A2G8RG07"/>
<reference evidence="2 3" key="1">
    <citation type="submission" date="2013-09" db="EMBL/GenBank/DDBJ databases">
        <title>Genome sequencing of Phaeobacter antarcticus sp. nov. SM1211.</title>
        <authorList>
            <person name="Zhang X.-Y."/>
            <person name="Liu C."/>
            <person name="Chen X.-L."/>
            <person name="Xie B.-B."/>
            <person name="Qin Q.-L."/>
            <person name="Rong J.-C."/>
            <person name="Zhang Y.-Z."/>
        </authorList>
    </citation>
    <scope>NUCLEOTIDE SEQUENCE [LARGE SCALE GENOMIC DNA]</scope>
    <source>
        <strain evidence="2 3">SM1211</strain>
    </source>
</reference>
<protein>
    <recommendedName>
        <fullName evidence="4">C2H2-type domain-containing protein</fullName>
    </recommendedName>
</protein>
<organism evidence="2 3">
    <name type="scientific">Puniceibacterium antarcticum</name>
    <dbReference type="NCBI Taxonomy" id="1206336"/>
    <lineage>
        <taxon>Bacteria</taxon>
        <taxon>Pseudomonadati</taxon>
        <taxon>Pseudomonadota</taxon>
        <taxon>Alphaproteobacteria</taxon>
        <taxon>Rhodobacterales</taxon>
        <taxon>Paracoccaceae</taxon>
        <taxon>Puniceibacterium</taxon>
    </lineage>
</organism>
<accession>A0A2G8RG07</accession>
<evidence type="ECO:0008006" key="4">
    <source>
        <dbReference type="Google" id="ProtNLM"/>
    </source>
</evidence>
<feature type="region of interest" description="Disordered" evidence="1">
    <location>
        <begin position="1"/>
        <end position="20"/>
    </location>
</feature>
<dbReference type="EMBL" id="AWWI01000060">
    <property type="protein sequence ID" value="PIL20514.1"/>
    <property type="molecule type" value="Genomic_DNA"/>
</dbReference>
<dbReference type="Proteomes" id="UP000231259">
    <property type="component" value="Unassembled WGS sequence"/>
</dbReference>
<dbReference type="OrthoDB" id="8478344at2"/>
<comment type="caution">
    <text evidence="2">The sequence shown here is derived from an EMBL/GenBank/DDBJ whole genome shotgun (WGS) entry which is preliminary data.</text>
</comment>
<sequence length="74" mass="8104">MIRVDARGSGSSWQPMINGKPVDTPRCSYDQAMVVAERLALAERTKPRNCMACGKSFLSTGPGHRLCNIHRSEG</sequence>
<evidence type="ECO:0000313" key="3">
    <source>
        <dbReference type="Proteomes" id="UP000231259"/>
    </source>
</evidence>
<proteinExistence type="predicted"/>
<evidence type="ECO:0000256" key="1">
    <source>
        <dbReference type="SAM" id="MobiDB-lite"/>
    </source>
</evidence>
<dbReference type="RefSeq" id="WP_099910462.1">
    <property type="nucleotide sequence ID" value="NZ_AWWI01000060.1"/>
</dbReference>
<name>A0A2G8RG07_9RHOB</name>